<evidence type="ECO:0000256" key="1">
    <source>
        <dbReference type="SAM" id="MobiDB-lite"/>
    </source>
</evidence>
<dbReference type="AlphaFoldDB" id="R9PCF7"/>
<sequence>MCTYGETKELTSLSSSVGSMTSEEKVVPGLHPPCESHEDGRVGAECTGHGSRDHLFILAEIGDCCEWKSPVGYWSPEMCRLREKKKKV</sequence>
<evidence type="ECO:0000313" key="3">
    <source>
        <dbReference type="Proteomes" id="UP000014071"/>
    </source>
</evidence>
<keyword evidence="3" id="KW-1185">Reference proteome</keyword>
<evidence type="ECO:0000313" key="2">
    <source>
        <dbReference type="EMBL" id="GAC95755.1"/>
    </source>
</evidence>
<accession>R9PCF7</accession>
<dbReference type="HOGENOM" id="CLU_2470051_0_0_1"/>
<organism evidence="2 3">
    <name type="scientific">Pseudozyma hubeiensis (strain SY62)</name>
    <name type="common">Yeast</name>
    <dbReference type="NCBI Taxonomy" id="1305764"/>
    <lineage>
        <taxon>Eukaryota</taxon>
        <taxon>Fungi</taxon>
        <taxon>Dikarya</taxon>
        <taxon>Basidiomycota</taxon>
        <taxon>Ustilaginomycotina</taxon>
        <taxon>Ustilaginomycetes</taxon>
        <taxon>Ustilaginales</taxon>
        <taxon>Ustilaginaceae</taxon>
        <taxon>Pseudozyma</taxon>
    </lineage>
</organism>
<dbReference type="RefSeq" id="XP_012189342.1">
    <property type="nucleotide sequence ID" value="XM_012333952.1"/>
</dbReference>
<name>R9PCF7_PSEHS</name>
<feature type="compositionally biased region" description="Low complexity" evidence="1">
    <location>
        <begin position="10"/>
        <end position="21"/>
    </location>
</feature>
<dbReference type="GeneID" id="24108621"/>
<dbReference type="Proteomes" id="UP000014071">
    <property type="component" value="Unassembled WGS sequence"/>
</dbReference>
<reference evidence="3" key="1">
    <citation type="journal article" date="2013" name="Genome Announc.">
        <title>Draft genome sequence of the basidiomycetous yeast-like fungus Pseudozyma hubeiensis SY62, which produces an abundant amount of the biosurfactant mannosylerythritol lipids.</title>
        <authorList>
            <person name="Konishi M."/>
            <person name="Hatada Y."/>
            <person name="Horiuchi J."/>
        </authorList>
    </citation>
    <scope>NUCLEOTIDE SEQUENCE [LARGE SCALE GENOMIC DNA]</scope>
    <source>
        <strain evidence="3">SY62</strain>
    </source>
</reference>
<gene>
    <name evidence="2" type="ORF">PHSY_003331</name>
</gene>
<protein>
    <submittedName>
        <fullName evidence="2">Separin</fullName>
    </submittedName>
</protein>
<feature type="region of interest" description="Disordered" evidence="1">
    <location>
        <begin position="1"/>
        <end position="34"/>
    </location>
</feature>
<dbReference type="EMBL" id="DF238796">
    <property type="protein sequence ID" value="GAC95755.1"/>
    <property type="molecule type" value="Genomic_DNA"/>
</dbReference>
<proteinExistence type="predicted"/>